<sequence>MVRLVLIGLMLMPGAAVASEASTLDDSARAAIVQLVDDYQAARTEGDRAALETLLRADMDQLTSSGQWRRGRDAALAGMQRSSSQNPGERRLHVEQVRALGVEAAIADARYVIVRADGQRRVMWSSFVVVRDADQWRIAGIRNMRPSPLGAPAAEKDSP</sequence>
<keyword evidence="3" id="KW-0378">Hydrolase</keyword>
<feature type="domain" description="DUF4440" evidence="2">
    <location>
        <begin position="32"/>
        <end position="138"/>
    </location>
</feature>
<accession>A0ABV2AZY5</accession>
<comment type="caution">
    <text evidence="3">The sequence shown here is derived from an EMBL/GenBank/DDBJ whole genome shotgun (WGS) entry which is preliminary data.</text>
</comment>
<dbReference type="Pfam" id="PF14534">
    <property type="entry name" value="DUF4440"/>
    <property type="match status" value="1"/>
</dbReference>
<keyword evidence="4" id="KW-1185">Reference proteome</keyword>
<dbReference type="GO" id="GO:0016787">
    <property type="term" value="F:hydrolase activity"/>
    <property type="evidence" value="ECO:0007669"/>
    <property type="project" value="UniProtKB-KW"/>
</dbReference>
<dbReference type="Gene3D" id="3.10.450.50">
    <property type="match status" value="1"/>
</dbReference>
<evidence type="ECO:0000313" key="3">
    <source>
        <dbReference type="EMBL" id="MES1929206.1"/>
    </source>
</evidence>
<name>A0ABV2AZY5_9GAMM</name>
<dbReference type="Proteomes" id="UP001460888">
    <property type="component" value="Unassembled WGS sequence"/>
</dbReference>
<feature type="chain" id="PRO_5045256609" evidence="1">
    <location>
        <begin position="19"/>
        <end position="159"/>
    </location>
</feature>
<feature type="signal peptide" evidence="1">
    <location>
        <begin position="1"/>
        <end position="18"/>
    </location>
</feature>
<proteinExistence type="predicted"/>
<dbReference type="InterPro" id="IPR011944">
    <property type="entry name" value="Steroid_delta5-4_isomerase"/>
</dbReference>
<dbReference type="InterPro" id="IPR027843">
    <property type="entry name" value="DUF4440"/>
</dbReference>
<protein>
    <submittedName>
        <fullName evidence="3">Alpha/beta hydrolase</fullName>
    </submittedName>
</protein>
<dbReference type="EMBL" id="APND01000002">
    <property type="protein sequence ID" value="MES1929206.1"/>
    <property type="molecule type" value="Genomic_DNA"/>
</dbReference>
<dbReference type="RefSeq" id="WP_353110697.1">
    <property type="nucleotide sequence ID" value="NZ_APND01000002.1"/>
</dbReference>
<keyword evidence="1" id="KW-0732">Signal</keyword>
<reference evidence="3 4" key="1">
    <citation type="submission" date="2013-03" db="EMBL/GenBank/DDBJ databases">
        <title>Salinisphaera dokdonensis CL-ES53 Genome Sequencing.</title>
        <authorList>
            <person name="Li C."/>
            <person name="Lai Q."/>
            <person name="Shao Z."/>
        </authorList>
    </citation>
    <scope>NUCLEOTIDE SEQUENCE [LARGE SCALE GENOMIC DNA]</scope>
    <source>
        <strain evidence="3 4">CL-ES53</strain>
    </source>
</reference>
<evidence type="ECO:0000259" key="2">
    <source>
        <dbReference type="Pfam" id="PF14534"/>
    </source>
</evidence>
<dbReference type="SUPFAM" id="SSF54427">
    <property type="entry name" value="NTF2-like"/>
    <property type="match status" value="1"/>
</dbReference>
<dbReference type="InterPro" id="IPR032710">
    <property type="entry name" value="NTF2-like_dom_sf"/>
</dbReference>
<organism evidence="3 4">
    <name type="scientific">Salinisphaera dokdonensis CL-ES53</name>
    <dbReference type="NCBI Taxonomy" id="1304272"/>
    <lineage>
        <taxon>Bacteria</taxon>
        <taxon>Pseudomonadati</taxon>
        <taxon>Pseudomonadota</taxon>
        <taxon>Gammaproteobacteria</taxon>
        <taxon>Salinisphaerales</taxon>
        <taxon>Salinisphaeraceae</taxon>
        <taxon>Salinisphaera</taxon>
    </lineage>
</organism>
<gene>
    <name evidence="3" type="ORF">SADO_08117</name>
</gene>
<evidence type="ECO:0000313" key="4">
    <source>
        <dbReference type="Proteomes" id="UP001460888"/>
    </source>
</evidence>
<dbReference type="NCBIfam" id="TIGR02246">
    <property type="entry name" value="SgcJ/EcaC family oxidoreductase"/>
    <property type="match status" value="1"/>
</dbReference>
<evidence type="ECO:0000256" key="1">
    <source>
        <dbReference type="SAM" id="SignalP"/>
    </source>
</evidence>